<organism evidence="1">
    <name type="scientific">Rhizophora mucronata</name>
    <name type="common">Asiatic mangrove</name>
    <dbReference type="NCBI Taxonomy" id="61149"/>
    <lineage>
        <taxon>Eukaryota</taxon>
        <taxon>Viridiplantae</taxon>
        <taxon>Streptophyta</taxon>
        <taxon>Embryophyta</taxon>
        <taxon>Tracheophyta</taxon>
        <taxon>Spermatophyta</taxon>
        <taxon>Magnoliopsida</taxon>
        <taxon>eudicotyledons</taxon>
        <taxon>Gunneridae</taxon>
        <taxon>Pentapetalae</taxon>
        <taxon>rosids</taxon>
        <taxon>fabids</taxon>
        <taxon>Malpighiales</taxon>
        <taxon>Rhizophoraceae</taxon>
        <taxon>Rhizophora</taxon>
    </lineage>
</organism>
<reference evidence="1" key="1">
    <citation type="submission" date="2018-02" db="EMBL/GenBank/DDBJ databases">
        <title>Rhizophora mucronata_Transcriptome.</title>
        <authorList>
            <person name="Meera S.P."/>
            <person name="Sreeshan A."/>
            <person name="Augustine A."/>
        </authorList>
    </citation>
    <scope>NUCLEOTIDE SEQUENCE</scope>
    <source>
        <tissue evidence="1">Leaf</tissue>
    </source>
</reference>
<name>A0A2P2PGG1_RHIMU</name>
<proteinExistence type="predicted"/>
<evidence type="ECO:0000313" key="1">
    <source>
        <dbReference type="EMBL" id="MBX53741.1"/>
    </source>
</evidence>
<accession>A0A2P2PGG1</accession>
<dbReference type="AlphaFoldDB" id="A0A2P2PGG1"/>
<protein>
    <submittedName>
        <fullName evidence="1">Uncharacterized protein</fullName>
    </submittedName>
</protein>
<sequence>MVRLVAEKMKENDRKSILSSVALI</sequence>
<dbReference type="EMBL" id="GGEC01073257">
    <property type="protein sequence ID" value="MBX53741.1"/>
    <property type="molecule type" value="Transcribed_RNA"/>
</dbReference>